<keyword evidence="3" id="KW-0732">Signal</keyword>
<dbReference type="GO" id="GO:0016139">
    <property type="term" value="P:glycoside catabolic process"/>
    <property type="evidence" value="ECO:0007669"/>
    <property type="project" value="TreeGrafter"/>
</dbReference>
<dbReference type="SUPFAM" id="SSF51445">
    <property type="entry name" value="(Trans)glycosidases"/>
    <property type="match status" value="1"/>
</dbReference>
<feature type="domain" description="F5/8 type C" evidence="6">
    <location>
        <begin position="386"/>
        <end position="489"/>
    </location>
</feature>
<dbReference type="InterPro" id="IPR000421">
    <property type="entry name" value="FA58C"/>
</dbReference>
<evidence type="ECO:0000256" key="4">
    <source>
        <dbReference type="ARBA" id="ARBA00022801"/>
    </source>
</evidence>
<dbReference type="SUPFAM" id="SSF49785">
    <property type="entry name" value="Galactose-binding domain-like"/>
    <property type="match status" value="2"/>
</dbReference>
<dbReference type="PATRIC" id="fig|1191523.3.peg.1686"/>
<dbReference type="GO" id="GO:0004560">
    <property type="term" value="F:alpha-L-fucosidase activity"/>
    <property type="evidence" value="ECO:0007669"/>
    <property type="project" value="InterPro"/>
</dbReference>
<proteinExistence type="inferred from homology"/>
<dbReference type="InterPro" id="IPR017853">
    <property type="entry name" value="GH"/>
</dbReference>
<dbReference type="KEGG" id="mro:MROS_1589"/>
<organism evidence="9 10">
    <name type="scientific">Melioribacter roseus (strain DSM 23840 / JCM 17771 / VKM B-2668 / P3M-2)</name>
    <dbReference type="NCBI Taxonomy" id="1191523"/>
    <lineage>
        <taxon>Bacteria</taxon>
        <taxon>Pseudomonadati</taxon>
        <taxon>Ignavibacteriota</taxon>
        <taxon>Ignavibacteria</taxon>
        <taxon>Ignavibacteriales</taxon>
        <taxon>Melioribacteraceae</taxon>
        <taxon>Melioribacter</taxon>
    </lineage>
</organism>
<dbReference type="Pfam" id="PF00754">
    <property type="entry name" value="F5_F8_type_C"/>
    <property type="match status" value="2"/>
</dbReference>
<dbReference type="Pfam" id="PF01120">
    <property type="entry name" value="Alpha_L_fucos"/>
    <property type="match status" value="1"/>
</dbReference>
<dbReference type="Gene3D" id="2.60.120.260">
    <property type="entry name" value="Galactose-binding domain-like"/>
    <property type="match status" value="2"/>
</dbReference>
<dbReference type="InterPro" id="IPR000933">
    <property type="entry name" value="Glyco_hydro_29"/>
</dbReference>
<dbReference type="GO" id="GO:0005764">
    <property type="term" value="C:lysosome"/>
    <property type="evidence" value="ECO:0007669"/>
    <property type="project" value="TreeGrafter"/>
</dbReference>
<comment type="similarity">
    <text evidence="1">Belongs to the glycosyl hydrolase 29 family.</text>
</comment>
<evidence type="ECO:0000259" key="8">
    <source>
        <dbReference type="Pfam" id="PF13290"/>
    </source>
</evidence>
<evidence type="ECO:0000256" key="2">
    <source>
        <dbReference type="ARBA" id="ARBA00012662"/>
    </source>
</evidence>
<dbReference type="EMBL" id="CP003557">
    <property type="protein sequence ID" value="AFN74824.1"/>
    <property type="molecule type" value="Genomic_DNA"/>
</dbReference>
<dbReference type="SMR" id="I6ZRY6"/>
<dbReference type="OrthoDB" id="1095333at2"/>
<dbReference type="HOGENOM" id="CLU_002934_7_0_10"/>
<feature type="domain" description="Glycoside hydrolase family 29 N-terminal" evidence="7">
    <location>
        <begin position="46"/>
        <end position="363"/>
    </location>
</feature>
<evidence type="ECO:0000256" key="5">
    <source>
        <dbReference type="ARBA" id="ARBA00023295"/>
    </source>
</evidence>
<feature type="domain" description="GH29D-like beta-sandwich" evidence="8">
    <location>
        <begin position="514"/>
        <end position="572"/>
    </location>
</feature>
<keyword evidence="4" id="KW-0378">Hydrolase</keyword>
<dbReference type="RefSeq" id="WP_014856258.1">
    <property type="nucleotide sequence ID" value="NC_018178.1"/>
</dbReference>
<evidence type="ECO:0000313" key="10">
    <source>
        <dbReference type="Proteomes" id="UP000009011"/>
    </source>
</evidence>
<feature type="domain" description="F5/8 type C" evidence="6">
    <location>
        <begin position="590"/>
        <end position="710"/>
    </location>
</feature>
<reference evidence="9 10" key="1">
    <citation type="journal article" date="2013" name="PLoS ONE">
        <title>Genomic analysis of Melioribacter roseus, facultatively anaerobic organotrophic bacterium representing a novel deep lineage within Bacteriodetes/Chlorobi group.</title>
        <authorList>
            <person name="Kadnikov V.V."/>
            <person name="Mardanov A.V."/>
            <person name="Podosokorskaya O.A."/>
            <person name="Gavrilov S.N."/>
            <person name="Kublanov I.V."/>
            <person name="Beletsky A.V."/>
            <person name="Bonch-Osmolovskaya E.A."/>
            <person name="Ravin N.V."/>
        </authorList>
    </citation>
    <scope>NUCLEOTIDE SEQUENCE [LARGE SCALE GENOMIC DNA]</scope>
    <source>
        <strain evidence="10">JCM 17771 / P3M-2</strain>
    </source>
</reference>
<dbReference type="Proteomes" id="UP000009011">
    <property type="component" value="Chromosome"/>
</dbReference>
<keyword evidence="10" id="KW-1185">Reference proteome</keyword>
<gene>
    <name evidence="9" type="ordered locus">MROS_1589</name>
</gene>
<dbReference type="InterPro" id="IPR059177">
    <property type="entry name" value="GH29D-like_dom"/>
</dbReference>
<dbReference type="InterPro" id="IPR057739">
    <property type="entry name" value="Glyco_hydro_29_N"/>
</dbReference>
<keyword evidence="5" id="KW-0326">Glycosidase</keyword>
<dbReference type="AlphaFoldDB" id="I6ZRY6"/>
<dbReference type="InterPro" id="IPR008979">
    <property type="entry name" value="Galactose-bd-like_sf"/>
</dbReference>
<evidence type="ECO:0000259" key="7">
    <source>
        <dbReference type="Pfam" id="PF01120"/>
    </source>
</evidence>
<dbReference type="eggNOG" id="COG3669">
    <property type="taxonomic scope" value="Bacteria"/>
</dbReference>
<dbReference type="GO" id="GO:0006004">
    <property type="term" value="P:fucose metabolic process"/>
    <property type="evidence" value="ECO:0007669"/>
    <property type="project" value="TreeGrafter"/>
</dbReference>
<dbReference type="STRING" id="1191523.MROS_1589"/>
<evidence type="ECO:0000313" key="9">
    <source>
        <dbReference type="EMBL" id="AFN74824.1"/>
    </source>
</evidence>
<evidence type="ECO:0000259" key="6">
    <source>
        <dbReference type="Pfam" id="PF00754"/>
    </source>
</evidence>
<dbReference type="EC" id="3.2.1.51" evidence="2"/>
<dbReference type="Gene3D" id="3.20.20.80">
    <property type="entry name" value="Glycosidases"/>
    <property type="match status" value="1"/>
</dbReference>
<evidence type="ECO:0000256" key="1">
    <source>
        <dbReference type="ARBA" id="ARBA00007951"/>
    </source>
</evidence>
<dbReference type="PANTHER" id="PTHR10030">
    <property type="entry name" value="ALPHA-L-FUCOSIDASE"/>
    <property type="match status" value="1"/>
</dbReference>
<name>I6ZRY6_MELRP</name>
<dbReference type="SMART" id="SM00812">
    <property type="entry name" value="Alpha_L_fucos"/>
    <property type="match status" value="1"/>
</dbReference>
<protein>
    <recommendedName>
        <fullName evidence="2">alpha-L-fucosidase</fullName>
        <ecNumber evidence="2">3.2.1.51</ecNumber>
    </recommendedName>
</protein>
<evidence type="ECO:0000256" key="3">
    <source>
        <dbReference type="ARBA" id="ARBA00022729"/>
    </source>
</evidence>
<accession>I6ZRY6</accession>
<dbReference type="Pfam" id="PF13290">
    <property type="entry name" value="CHB_HEX_C_1"/>
    <property type="match status" value="1"/>
</dbReference>
<dbReference type="PANTHER" id="PTHR10030:SF37">
    <property type="entry name" value="ALPHA-L-FUCOSIDASE-RELATED"/>
    <property type="match status" value="1"/>
</dbReference>
<sequence>MTKKFLFAFLCPLIVFSQTKSNIVFIDPDDTPAEIIRKAANVIPAWRQYDWQKLELTAFIHFGMNTFMNLEWGRKDFDLSVFNPSGIDTDQWARILKEAGFKLIILTAKHHDGFCLWPSRYTDYDIENTPYKNGKGDIVKELSESCRKEGIKFGIYLSPWDMHEKTYGSDAYNEYFRNQLKELLTNYGEIAEVWFDGACGEGPSGKKQIYDWNSYYELIRELQPDCIIANMGPDVRWVGTESGYGRKTEWSVLPGNIMDTELIAASSQQKRLDNAFIPRDLTEEDLGSREKILKAKSLIWYPAEIDVSIRPRWFYHKEDDNFVKSPEKLFDIYLNSVGLNGVLLLNVPPNKDGLIVDQDIKSLIGFKYLIENTFGRNLATGKVTFVSSEREGNSAALILDNDYETYWTTYGSDSTAVIEISLDTIRTFNCAMLQENILEGQRIEKFSLEFWRHNQWKKFATGTTIGYKRLFKFDPVTTSRVRIIIEQCRTNPTLSSFGLYITPPSLSFSPGDTTFRDTLAIKINCDIPDSKIYYTLDGSLPDSNSTLYDGEIIIDSSTTITAVAFSGDGKKGLPVSVDYYKAKYEIISLTKYSQAYSGGGKYALVNGVRGSSYFKDGNWQGYHGNDLVAVLDLKEYKRIRKISAGFLKDINAYIFFPDSVTFYTSEDGINFNKLGSKKTVDTNENNAEIQSVSINANGINCRYIKIEAKNIGVCPEWHVGKGAKAWLFADEITVE</sequence>
<dbReference type="FunFam" id="3.20.20.80:FF:000052">
    <property type="entry name" value="Putative alpha-L-fucosidase 1"/>
    <property type="match status" value="1"/>
</dbReference>